<dbReference type="GO" id="GO:0046872">
    <property type="term" value="F:metal ion binding"/>
    <property type="evidence" value="ECO:0007669"/>
    <property type="project" value="UniProtKB-KW"/>
</dbReference>
<dbReference type="GO" id="GO:0005829">
    <property type="term" value="C:cytosol"/>
    <property type="evidence" value="ECO:0007669"/>
    <property type="project" value="TreeGrafter"/>
</dbReference>
<evidence type="ECO:0000256" key="2">
    <source>
        <dbReference type="ARBA" id="ARBA00022842"/>
    </source>
</evidence>
<dbReference type="Gene3D" id="3.40.50.920">
    <property type="match status" value="1"/>
</dbReference>
<dbReference type="InterPro" id="IPR055152">
    <property type="entry name" value="Transketolase-like_C_2"/>
</dbReference>
<keyword evidence="2" id="KW-0460">Magnesium</keyword>
<dbReference type="AlphaFoldDB" id="A0A383ERU2"/>
<proteinExistence type="predicted"/>
<accession>A0A383ERU2</accession>
<sequence length="68" mass="7290">MIPKRGAMKISMEAGITMGWDKYIGPNGLAIGIDHYGASAPGKDLAEEFGFTAGQVESKIRNHLTNLL</sequence>
<dbReference type="GO" id="GO:0004802">
    <property type="term" value="F:transketolase activity"/>
    <property type="evidence" value="ECO:0007669"/>
    <property type="project" value="TreeGrafter"/>
</dbReference>
<reference evidence="4" key="1">
    <citation type="submission" date="2018-05" db="EMBL/GenBank/DDBJ databases">
        <authorList>
            <person name="Lanie J.A."/>
            <person name="Ng W.-L."/>
            <person name="Kazmierczak K.M."/>
            <person name="Andrzejewski T.M."/>
            <person name="Davidsen T.M."/>
            <person name="Wayne K.J."/>
            <person name="Tettelin H."/>
            <person name="Glass J.I."/>
            <person name="Rusch D."/>
            <person name="Podicherti R."/>
            <person name="Tsui H.-C.T."/>
            <person name="Winkler M.E."/>
        </authorList>
    </citation>
    <scope>NUCLEOTIDE SEQUENCE</scope>
</reference>
<dbReference type="SUPFAM" id="SSF52922">
    <property type="entry name" value="TK C-terminal domain-like"/>
    <property type="match status" value="1"/>
</dbReference>
<dbReference type="Pfam" id="PF22613">
    <property type="entry name" value="Transketolase_C_1"/>
    <property type="match status" value="1"/>
</dbReference>
<dbReference type="EMBL" id="UINC01228020">
    <property type="protein sequence ID" value="SVE59163.1"/>
    <property type="molecule type" value="Genomic_DNA"/>
</dbReference>
<keyword evidence="1" id="KW-0479">Metal-binding</keyword>
<dbReference type="GO" id="GO:0006098">
    <property type="term" value="P:pentose-phosphate shunt"/>
    <property type="evidence" value="ECO:0007669"/>
    <property type="project" value="TreeGrafter"/>
</dbReference>
<dbReference type="InterPro" id="IPR033247">
    <property type="entry name" value="Transketolase_fam"/>
</dbReference>
<evidence type="ECO:0000259" key="3">
    <source>
        <dbReference type="Pfam" id="PF22613"/>
    </source>
</evidence>
<evidence type="ECO:0000313" key="4">
    <source>
        <dbReference type="EMBL" id="SVE59163.1"/>
    </source>
</evidence>
<organism evidence="4">
    <name type="scientific">marine metagenome</name>
    <dbReference type="NCBI Taxonomy" id="408172"/>
    <lineage>
        <taxon>unclassified sequences</taxon>
        <taxon>metagenomes</taxon>
        <taxon>ecological metagenomes</taxon>
    </lineage>
</organism>
<dbReference type="PANTHER" id="PTHR43522:SF2">
    <property type="entry name" value="TRANSKETOLASE 1-RELATED"/>
    <property type="match status" value="1"/>
</dbReference>
<dbReference type="PANTHER" id="PTHR43522">
    <property type="entry name" value="TRANSKETOLASE"/>
    <property type="match status" value="1"/>
</dbReference>
<protein>
    <recommendedName>
        <fullName evidence="3">Transketolase-like C-terminal domain-containing protein</fullName>
    </recommendedName>
</protein>
<gene>
    <name evidence="4" type="ORF">METZ01_LOCUS512017</name>
</gene>
<feature type="domain" description="Transketolase-like C-terminal" evidence="3">
    <location>
        <begin position="3"/>
        <end position="52"/>
    </location>
</feature>
<evidence type="ECO:0000256" key="1">
    <source>
        <dbReference type="ARBA" id="ARBA00022723"/>
    </source>
</evidence>
<dbReference type="InterPro" id="IPR009014">
    <property type="entry name" value="Transketo_C/PFOR_II"/>
</dbReference>
<name>A0A383ERU2_9ZZZZ</name>